<dbReference type="EMBL" id="FOMX01000034">
    <property type="protein sequence ID" value="SFF19239.1"/>
    <property type="molecule type" value="Genomic_DNA"/>
</dbReference>
<keyword evidence="1" id="KW-0808">Transferase</keyword>
<dbReference type="GO" id="GO:0004674">
    <property type="term" value="F:protein serine/threonine kinase activity"/>
    <property type="evidence" value="ECO:0007669"/>
    <property type="project" value="UniProtKB-KW"/>
</dbReference>
<dbReference type="Gene3D" id="3.30.200.20">
    <property type="entry name" value="Phosphorylase Kinase, domain 1"/>
    <property type="match status" value="1"/>
</dbReference>
<proteinExistence type="predicted"/>
<evidence type="ECO:0000256" key="3">
    <source>
        <dbReference type="ARBA" id="ARBA00022777"/>
    </source>
</evidence>
<dbReference type="InterPro" id="IPR000719">
    <property type="entry name" value="Prot_kinase_dom"/>
</dbReference>
<protein>
    <submittedName>
        <fullName evidence="6">Serine/threonine protein kinase</fullName>
    </submittedName>
</protein>
<dbReference type="PROSITE" id="PS00108">
    <property type="entry name" value="PROTEIN_KINASE_ST"/>
    <property type="match status" value="1"/>
</dbReference>
<dbReference type="RefSeq" id="WP_096327028.1">
    <property type="nucleotide sequence ID" value="NZ_FOMX01000034.1"/>
</dbReference>
<sequence>MPELGAGTLFANRFEIDRLAGSGGMGVVYRARDRASGEYVALKLLQTGGPDDAARFGRESRLLAELRHPGIVRYVDHGRTPEGQRFLAMEWLEGEDLSSRLARGRLPLPDCVALVDRLADALACAHGSGVVHRDLKPSNVFLLGGELALATLLDFGIARRLSASHVLTATGRVIGTPEYMAPEQARGARDLTPAADLFSLGCIFYECLTGHSPFAADHLAAVLVRILFEAPAPLAERRPGLPAPLVRLVDRLLAKEPAQRLPDAAALRAELAALGELDEPVLGATLVTRPVTAFAQREQNLFSVVLAAPRRSETTEDHGRGATLLPEALSAAEDERAALLHTLHGLGVTADFLGDGALVVMAPPTESATDQAARAARAALLIRERWPAATVAMATGHGALDGRTAVGEVVERAARSLQRAEAPSADTGPGVLLDALSADLLAGRFSQTPRPDGALLLAEERAVDAGRPLLGRPTPCVGREPELAALEAQLAGVEDDAQARAVLFVAPPGVGKSRLRHEFVRRVEQRDQPVTLLLGRGDPMRTGAPHGLLVDALRRHCDLGGNRPLAEQQQRLHARLGAHVPAGERERVVRFLGEMCGVPFADDGLPMLRAARQEPKIMRGCLSRAFLDWLAAECHQAPVVLVLDDLQWSDGATVAALDEALRDLQELPLLVLAFARPEVDDAFPRLWPARALQRVPLKGLSKRACERLIQHALGPGVAAEVIARAVERSAGNALYLEELIRSIAAGKSDEQPQTVLAMLQARIGRLGAGARRAVRAAAVFGERFWRGGVGAVLGLPGASDEVADWLSALVDAELIQPAPVSRLADEQEFAFRHALVRDAAYGLLTAEDLTTGHRLAAEFLGAAGEHDAAVVAEHWERGGDRERAASSYVRAAESCIDRGDHVGALRHVDRGLGCAPDGELRGQLCSVGSYAAFWLDRHEGLAETAEQAMAGLAPGSRGYCRAILPAILAAMGRADEAHVGELVARLLATEPDEEAQAAYVEAVATVTSSLLGAAAPAELLAALLQRLEASVRLAEPRHPASRRYLLDVRGGMAYFRQPRPWTMLAAWGAGADLCREAGDSRLELSLLGSREWGWLELGDAEGARDRLRALAPAMTQSQDVVTVALWRNRLARVLCEFPAASAWEEAEELVAPMLAHTGGILYFRVLAQGIVARVSLLRGQPDRAEAHARAAMAVFPDMPLWLLHTASVHVRALLALGRAAEAAAVAEQVLAAIPSLGGAGHAEVEFRVAASEAFRAAAQTDRADAELRETLRQIELRAADITDPSWQQRYLSRNPYCVRARELAAAWGPA</sequence>
<dbReference type="SMART" id="SM00220">
    <property type="entry name" value="S_TKc"/>
    <property type="match status" value="1"/>
</dbReference>
<dbReference type="PANTHER" id="PTHR43289:SF6">
    <property type="entry name" value="SERINE_THREONINE-PROTEIN KINASE NEKL-3"/>
    <property type="match status" value="1"/>
</dbReference>
<evidence type="ECO:0000313" key="7">
    <source>
        <dbReference type="Proteomes" id="UP000199400"/>
    </source>
</evidence>
<keyword evidence="2" id="KW-0547">Nucleotide-binding</keyword>
<feature type="domain" description="Protein kinase" evidence="5">
    <location>
        <begin position="14"/>
        <end position="282"/>
    </location>
</feature>
<keyword evidence="4" id="KW-0067">ATP-binding</keyword>
<dbReference type="InterPro" id="IPR041664">
    <property type="entry name" value="AAA_16"/>
</dbReference>
<evidence type="ECO:0000256" key="2">
    <source>
        <dbReference type="ARBA" id="ARBA00022741"/>
    </source>
</evidence>
<name>A0A1I2GQG4_9BACT</name>
<keyword evidence="6" id="KW-0723">Serine/threonine-protein kinase</keyword>
<dbReference type="SUPFAM" id="SSF56112">
    <property type="entry name" value="Protein kinase-like (PK-like)"/>
    <property type="match status" value="1"/>
</dbReference>
<dbReference type="CDD" id="cd14014">
    <property type="entry name" value="STKc_PknB_like"/>
    <property type="match status" value="1"/>
</dbReference>
<reference evidence="7" key="1">
    <citation type="submission" date="2016-10" db="EMBL/GenBank/DDBJ databases">
        <authorList>
            <person name="Varghese N."/>
            <person name="Submissions S."/>
        </authorList>
    </citation>
    <scope>NUCLEOTIDE SEQUENCE [LARGE SCALE GENOMIC DNA]</scope>
    <source>
        <strain evidence="7">ATCC 25963</strain>
    </source>
</reference>
<dbReference type="Gene3D" id="1.10.510.10">
    <property type="entry name" value="Transferase(Phosphotransferase) domain 1"/>
    <property type="match status" value="1"/>
</dbReference>
<dbReference type="InterPro" id="IPR008271">
    <property type="entry name" value="Ser/Thr_kinase_AS"/>
</dbReference>
<dbReference type="PROSITE" id="PS50011">
    <property type="entry name" value="PROTEIN_KINASE_DOM"/>
    <property type="match status" value="1"/>
</dbReference>
<dbReference type="Pfam" id="PF00069">
    <property type="entry name" value="Pkinase"/>
    <property type="match status" value="1"/>
</dbReference>
<dbReference type="PANTHER" id="PTHR43289">
    <property type="entry name" value="MITOGEN-ACTIVATED PROTEIN KINASE KINASE KINASE 20-RELATED"/>
    <property type="match status" value="1"/>
</dbReference>
<dbReference type="SUPFAM" id="SSF52540">
    <property type="entry name" value="P-loop containing nucleoside triphosphate hydrolases"/>
    <property type="match status" value="1"/>
</dbReference>
<keyword evidence="7" id="KW-1185">Reference proteome</keyword>
<evidence type="ECO:0000256" key="1">
    <source>
        <dbReference type="ARBA" id="ARBA00022679"/>
    </source>
</evidence>
<evidence type="ECO:0000256" key="4">
    <source>
        <dbReference type="ARBA" id="ARBA00022840"/>
    </source>
</evidence>
<accession>A0A1I2GQG4</accession>
<dbReference type="InterPro" id="IPR011009">
    <property type="entry name" value="Kinase-like_dom_sf"/>
</dbReference>
<evidence type="ECO:0000259" key="5">
    <source>
        <dbReference type="PROSITE" id="PS50011"/>
    </source>
</evidence>
<gene>
    <name evidence="6" type="ORF">SAMN02745121_07421</name>
</gene>
<dbReference type="InterPro" id="IPR027417">
    <property type="entry name" value="P-loop_NTPase"/>
</dbReference>
<dbReference type="GO" id="GO:0005524">
    <property type="term" value="F:ATP binding"/>
    <property type="evidence" value="ECO:0007669"/>
    <property type="project" value="UniProtKB-KW"/>
</dbReference>
<organism evidence="6 7">
    <name type="scientific">Nannocystis exedens</name>
    <dbReference type="NCBI Taxonomy" id="54"/>
    <lineage>
        <taxon>Bacteria</taxon>
        <taxon>Pseudomonadati</taxon>
        <taxon>Myxococcota</taxon>
        <taxon>Polyangia</taxon>
        <taxon>Nannocystales</taxon>
        <taxon>Nannocystaceae</taxon>
        <taxon>Nannocystis</taxon>
    </lineage>
</organism>
<dbReference type="Proteomes" id="UP000199400">
    <property type="component" value="Unassembled WGS sequence"/>
</dbReference>
<keyword evidence="3 6" id="KW-0418">Kinase</keyword>
<dbReference type="STRING" id="54.SAMN02745121_07421"/>
<evidence type="ECO:0000313" key="6">
    <source>
        <dbReference type="EMBL" id="SFF19239.1"/>
    </source>
</evidence>
<dbReference type="Pfam" id="PF13191">
    <property type="entry name" value="AAA_16"/>
    <property type="match status" value="1"/>
</dbReference>